<proteinExistence type="predicted"/>
<dbReference type="AlphaFoldDB" id="A0A971M4T6"/>
<protein>
    <submittedName>
        <fullName evidence="1">DUF169 domain-containing protein</fullName>
    </submittedName>
</protein>
<comment type="caution">
    <text evidence="1">The sequence shown here is derived from an EMBL/GenBank/DDBJ whole genome shotgun (WGS) entry which is preliminary data.</text>
</comment>
<dbReference type="Pfam" id="PF02596">
    <property type="entry name" value="DUF169"/>
    <property type="match status" value="1"/>
</dbReference>
<organism evidence="1 2">
    <name type="scientific">Syntrophorhabdus aromaticivorans</name>
    <dbReference type="NCBI Taxonomy" id="328301"/>
    <lineage>
        <taxon>Bacteria</taxon>
        <taxon>Pseudomonadati</taxon>
        <taxon>Thermodesulfobacteriota</taxon>
        <taxon>Syntrophorhabdia</taxon>
        <taxon>Syntrophorhabdales</taxon>
        <taxon>Syntrophorhabdaceae</taxon>
        <taxon>Syntrophorhabdus</taxon>
    </lineage>
</organism>
<dbReference type="Proteomes" id="UP000777265">
    <property type="component" value="Unassembled WGS sequence"/>
</dbReference>
<sequence>MDMIMQERFMKLWAQYFGKTELPIAFWYTDDPGGAEKVRPPKVEHKCVIADLTRARKGASIALNATAIGCFGGKRYLGFTEEFRPNFEYFLSYGIPGEMEGERYKKSPEIVREVMKIAPHFTAPGRFIVFKRWDRIEKSDNPDAVVFFARPDVLSGLFTLANYDQVDPNGVFSPFAAGCATIVTYPYLEKDAECPRAVLGMFDVSARPCVQEDRLTFAVPMNRCEKMVRNMDESFLATGSWKKIKKRIMAATRRTISSP</sequence>
<reference evidence="1" key="2">
    <citation type="submission" date="2020-01" db="EMBL/GenBank/DDBJ databases">
        <authorList>
            <person name="Campanaro S."/>
        </authorList>
    </citation>
    <scope>NUCLEOTIDE SEQUENCE</scope>
    <source>
        <strain evidence="1">AS06rmzACSIP_7</strain>
    </source>
</reference>
<gene>
    <name evidence="1" type="ORF">GXY80_10485</name>
</gene>
<reference evidence="1" key="1">
    <citation type="journal article" date="2020" name="Biotechnol. Biofuels">
        <title>New insights from the biogas microbiome by comprehensive genome-resolved metagenomics of nearly 1600 species originating from multiple anaerobic digesters.</title>
        <authorList>
            <person name="Campanaro S."/>
            <person name="Treu L."/>
            <person name="Rodriguez-R L.M."/>
            <person name="Kovalovszki A."/>
            <person name="Ziels R.M."/>
            <person name="Maus I."/>
            <person name="Zhu X."/>
            <person name="Kougias P.G."/>
            <person name="Basile A."/>
            <person name="Luo G."/>
            <person name="Schluter A."/>
            <person name="Konstantinidis K.T."/>
            <person name="Angelidaki I."/>
        </authorList>
    </citation>
    <scope>NUCLEOTIDE SEQUENCE</scope>
    <source>
        <strain evidence="1">AS06rmzACSIP_7</strain>
    </source>
</reference>
<accession>A0A971M4T6</accession>
<name>A0A971M4T6_9BACT</name>
<evidence type="ECO:0000313" key="1">
    <source>
        <dbReference type="EMBL" id="NLW35890.1"/>
    </source>
</evidence>
<dbReference type="EMBL" id="JAAYEE010000180">
    <property type="protein sequence ID" value="NLW35890.1"/>
    <property type="molecule type" value="Genomic_DNA"/>
</dbReference>
<dbReference type="InterPro" id="IPR003748">
    <property type="entry name" value="DUF169"/>
</dbReference>
<evidence type="ECO:0000313" key="2">
    <source>
        <dbReference type="Proteomes" id="UP000777265"/>
    </source>
</evidence>